<dbReference type="EMBL" id="VOLT01000014">
    <property type="protein sequence ID" value="TWX64345.1"/>
    <property type="molecule type" value="Genomic_DNA"/>
</dbReference>
<dbReference type="GO" id="GO:0006313">
    <property type="term" value="P:DNA transposition"/>
    <property type="evidence" value="ECO:0007669"/>
    <property type="project" value="InterPro"/>
</dbReference>
<dbReference type="OrthoDB" id="5289737at2"/>
<dbReference type="GO" id="GO:0004803">
    <property type="term" value="F:transposase activity"/>
    <property type="evidence" value="ECO:0007669"/>
    <property type="project" value="InterPro"/>
</dbReference>
<name>A0A5C6Q5Y2_9GAMM</name>
<dbReference type="Pfam" id="PF02371">
    <property type="entry name" value="Transposase_20"/>
    <property type="match status" value="1"/>
</dbReference>
<dbReference type="PANTHER" id="PTHR33055:SF3">
    <property type="entry name" value="PUTATIVE TRANSPOSASE FOR IS117-RELATED"/>
    <property type="match status" value="1"/>
</dbReference>
<dbReference type="GO" id="GO:0003677">
    <property type="term" value="F:DNA binding"/>
    <property type="evidence" value="ECO:0007669"/>
    <property type="project" value="InterPro"/>
</dbReference>
<evidence type="ECO:0000259" key="1">
    <source>
        <dbReference type="Pfam" id="PF02371"/>
    </source>
</evidence>
<dbReference type="AlphaFoldDB" id="A0A5C6Q5Y2"/>
<proteinExistence type="predicted"/>
<dbReference type="InterPro" id="IPR003346">
    <property type="entry name" value="Transposase_20"/>
</dbReference>
<evidence type="ECO:0000313" key="3">
    <source>
        <dbReference type="Proteomes" id="UP000321822"/>
    </source>
</evidence>
<organism evidence="2 3">
    <name type="scientific">Colwellia demingiae</name>
    <dbReference type="NCBI Taxonomy" id="89401"/>
    <lineage>
        <taxon>Bacteria</taxon>
        <taxon>Pseudomonadati</taxon>
        <taxon>Pseudomonadota</taxon>
        <taxon>Gammaproteobacteria</taxon>
        <taxon>Alteromonadales</taxon>
        <taxon>Colwelliaceae</taxon>
        <taxon>Colwellia</taxon>
    </lineage>
</organism>
<dbReference type="Proteomes" id="UP000321822">
    <property type="component" value="Unassembled WGS sequence"/>
</dbReference>
<protein>
    <submittedName>
        <fullName evidence="2">IS110 family transposase</fullName>
    </submittedName>
</protein>
<feature type="domain" description="Transposase IS116/IS110/IS902 C-terminal" evidence="1">
    <location>
        <begin position="47"/>
        <end position="114"/>
    </location>
</feature>
<gene>
    <name evidence="2" type="ORF">ESZ36_20445</name>
</gene>
<dbReference type="InterPro" id="IPR047650">
    <property type="entry name" value="Transpos_IS110"/>
</dbReference>
<comment type="caution">
    <text evidence="2">The sequence shown here is derived from an EMBL/GenBank/DDBJ whole genome shotgun (WGS) entry which is preliminary data.</text>
</comment>
<dbReference type="PANTHER" id="PTHR33055">
    <property type="entry name" value="TRANSPOSASE FOR INSERTION SEQUENCE ELEMENT IS1111A"/>
    <property type="match status" value="1"/>
</dbReference>
<evidence type="ECO:0000313" key="2">
    <source>
        <dbReference type="EMBL" id="TWX64345.1"/>
    </source>
</evidence>
<sequence>MLKTNYRLRCEKVYFKCGRSILDLKTTLKKYIYELVQLTEQDGDCLRLTKLEGVGPITAVRLKIQLGNGEHFNSGRQVSSYIGLTPKQHSSGGKVKLGSVGKGSCDKPLRSLFFLGPEL</sequence>
<reference evidence="2 3" key="1">
    <citation type="submission" date="2019-07" db="EMBL/GenBank/DDBJ databases">
        <title>Genomes of sea-ice associated Colwellia species.</title>
        <authorList>
            <person name="Bowman J.P."/>
        </authorList>
    </citation>
    <scope>NUCLEOTIDE SEQUENCE [LARGE SCALE GENOMIC DNA]</scope>
    <source>
        <strain evidence="2 3">ACAM 459</strain>
    </source>
</reference>
<accession>A0A5C6Q5Y2</accession>
<keyword evidence="3" id="KW-1185">Reference proteome</keyword>